<dbReference type="RefSeq" id="XP_006812740.1">
    <property type="nucleotide sequence ID" value="XM_006812677.1"/>
</dbReference>
<dbReference type="Proteomes" id="UP000694865">
    <property type="component" value="Unplaced"/>
</dbReference>
<feature type="compositionally biased region" description="Pro residues" evidence="8">
    <location>
        <begin position="147"/>
        <end position="170"/>
    </location>
</feature>
<dbReference type="PANTHER" id="PTHR46218:SF4">
    <property type="entry name" value="LIM AND SH3 DOMAIN PROTEIN LASP"/>
    <property type="match status" value="1"/>
</dbReference>
<dbReference type="PROSITE" id="PS00478">
    <property type="entry name" value="LIM_DOMAIN_1"/>
    <property type="match status" value="1"/>
</dbReference>
<evidence type="ECO:0000256" key="4">
    <source>
        <dbReference type="ARBA" id="ARBA00022833"/>
    </source>
</evidence>
<dbReference type="InterPro" id="IPR001781">
    <property type="entry name" value="Znf_LIM"/>
</dbReference>
<evidence type="ECO:0000256" key="3">
    <source>
        <dbReference type="ARBA" id="ARBA00022737"/>
    </source>
</evidence>
<evidence type="ECO:0000259" key="9">
    <source>
        <dbReference type="PROSITE" id="PS50002"/>
    </source>
</evidence>
<dbReference type="PROSITE" id="PS50002">
    <property type="entry name" value="SH3"/>
    <property type="match status" value="1"/>
</dbReference>
<keyword evidence="3" id="KW-0677">Repeat</keyword>
<dbReference type="Gene3D" id="2.30.30.40">
    <property type="entry name" value="SH3 Domains"/>
    <property type="match status" value="1"/>
</dbReference>
<gene>
    <name evidence="12" type="primary">LOC100368824</name>
</gene>
<organism evidence="11 12">
    <name type="scientific">Saccoglossus kowalevskii</name>
    <name type="common">Acorn worm</name>
    <dbReference type="NCBI Taxonomy" id="10224"/>
    <lineage>
        <taxon>Eukaryota</taxon>
        <taxon>Metazoa</taxon>
        <taxon>Hemichordata</taxon>
        <taxon>Enteropneusta</taxon>
        <taxon>Harrimaniidae</taxon>
        <taxon>Saccoglossus</taxon>
    </lineage>
</organism>
<keyword evidence="11" id="KW-1185">Reference proteome</keyword>
<keyword evidence="5 6" id="KW-0440">LIM domain</keyword>
<dbReference type="PRINTS" id="PR00452">
    <property type="entry name" value="SH3DOMAIN"/>
</dbReference>
<reference evidence="12" key="1">
    <citation type="submission" date="2025-08" db="UniProtKB">
        <authorList>
            <consortium name="RefSeq"/>
        </authorList>
    </citation>
    <scope>IDENTIFICATION</scope>
    <source>
        <tissue evidence="12">Testes</tissue>
    </source>
</reference>
<dbReference type="CDD" id="cd09447">
    <property type="entry name" value="LIM_LASP"/>
    <property type="match status" value="1"/>
</dbReference>
<dbReference type="InterPro" id="IPR036028">
    <property type="entry name" value="SH3-like_dom_sf"/>
</dbReference>
<protein>
    <submittedName>
        <fullName evidence="12">LIM and SH3 domain protein Lasp-like</fullName>
    </submittedName>
</protein>
<evidence type="ECO:0000256" key="1">
    <source>
        <dbReference type="ARBA" id="ARBA00022443"/>
    </source>
</evidence>
<dbReference type="Pfam" id="PF00412">
    <property type="entry name" value="LIM"/>
    <property type="match status" value="1"/>
</dbReference>
<dbReference type="InterPro" id="IPR051759">
    <property type="entry name" value="LIM-SH3_domain_protein"/>
</dbReference>
<feature type="domain" description="LIM zinc-binding" evidence="10">
    <location>
        <begin position="3"/>
        <end position="63"/>
    </location>
</feature>
<evidence type="ECO:0000256" key="7">
    <source>
        <dbReference type="PROSITE-ProRule" id="PRU00192"/>
    </source>
</evidence>
<dbReference type="SUPFAM" id="SSF57716">
    <property type="entry name" value="Glucocorticoid receptor-like (DNA-binding domain)"/>
    <property type="match status" value="1"/>
</dbReference>
<evidence type="ECO:0000256" key="6">
    <source>
        <dbReference type="PROSITE-ProRule" id="PRU00125"/>
    </source>
</evidence>
<dbReference type="GeneID" id="100368824"/>
<keyword evidence="4 6" id="KW-0862">Zinc</keyword>
<feature type="region of interest" description="Disordered" evidence="8">
    <location>
        <begin position="141"/>
        <end position="170"/>
    </location>
</feature>
<evidence type="ECO:0000259" key="10">
    <source>
        <dbReference type="PROSITE" id="PS50023"/>
    </source>
</evidence>
<evidence type="ECO:0000256" key="8">
    <source>
        <dbReference type="SAM" id="MobiDB-lite"/>
    </source>
</evidence>
<dbReference type="Pfam" id="PF00018">
    <property type="entry name" value="SH3_1"/>
    <property type="match status" value="1"/>
</dbReference>
<keyword evidence="2 6" id="KW-0479">Metal-binding</keyword>
<dbReference type="SUPFAM" id="SSF50044">
    <property type="entry name" value="SH3-domain"/>
    <property type="match status" value="1"/>
</dbReference>
<dbReference type="CDD" id="cd11789">
    <property type="entry name" value="SH3_Nebulin_family_C"/>
    <property type="match status" value="1"/>
</dbReference>
<proteinExistence type="predicted"/>
<evidence type="ECO:0000256" key="5">
    <source>
        <dbReference type="ARBA" id="ARBA00023038"/>
    </source>
</evidence>
<evidence type="ECO:0000313" key="11">
    <source>
        <dbReference type="Proteomes" id="UP000694865"/>
    </source>
</evidence>
<evidence type="ECO:0000256" key="2">
    <source>
        <dbReference type="ARBA" id="ARBA00022723"/>
    </source>
</evidence>
<name>A0ABM0LY99_SACKO</name>
<dbReference type="SMART" id="SM00326">
    <property type="entry name" value="SH3"/>
    <property type="match status" value="1"/>
</dbReference>
<dbReference type="PROSITE" id="PS50023">
    <property type="entry name" value="LIM_DOMAIN_2"/>
    <property type="match status" value="1"/>
</dbReference>
<keyword evidence="1 7" id="KW-0728">SH3 domain</keyword>
<dbReference type="InterPro" id="IPR001452">
    <property type="entry name" value="SH3_domain"/>
</dbReference>
<feature type="domain" description="SH3" evidence="9">
    <location>
        <begin position="167"/>
        <end position="226"/>
    </location>
</feature>
<dbReference type="PANTHER" id="PTHR46218">
    <property type="entry name" value="LASP"/>
    <property type="match status" value="1"/>
</dbReference>
<dbReference type="Gene3D" id="2.10.110.10">
    <property type="entry name" value="Cysteine Rich Protein"/>
    <property type="match status" value="1"/>
</dbReference>
<accession>A0ABM0LY99</accession>
<evidence type="ECO:0000313" key="12">
    <source>
        <dbReference type="RefSeq" id="XP_006812740.1"/>
    </source>
</evidence>
<dbReference type="SMART" id="SM00132">
    <property type="entry name" value="LIM"/>
    <property type="match status" value="1"/>
</dbReference>
<sequence>MNPPCARCKKTVYPMEKLNCLDKIWHKACFTCEECNLKLTMQTYKGYNKLPYCKVHYPTTKFTAVADTPENLRLKKQQKAQSSVSKRIISDHKYTIHTYINIHCIMHRAIDMHMHLFHNLIQDDRIAAILVLEKLNQPSSIRTTALPSPPRTPSPEPAPIPTRSVPPPQPRYRALYDYDATDSDEVTFIEGDTFINIEVVDAGWLSGTNERNGQEGMLPANYVEQI</sequence>